<dbReference type="EMBL" id="FXXQ01000017">
    <property type="protein sequence ID" value="SMX25482.1"/>
    <property type="molecule type" value="Genomic_DNA"/>
</dbReference>
<dbReference type="RefSeq" id="WP_093975674.1">
    <property type="nucleotide sequence ID" value="NZ_FXXQ01000017.1"/>
</dbReference>
<dbReference type="InterPro" id="IPR051783">
    <property type="entry name" value="NAD(P)-dependent_oxidoreduct"/>
</dbReference>
<dbReference type="Pfam" id="PF01370">
    <property type="entry name" value="Epimerase"/>
    <property type="match status" value="1"/>
</dbReference>
<dbReference type="PANTHER" id="PTHR48079:SF6">
    <property type="entry name" value="NAD(P)-BINDING DOMAIN-CONTAINING PROTEIN-RELATED"/>
    <property type="match status" value="1"/>
</dbReference>
<dbReference type="EC" id="1.1.1.364" evidence="2"/>
<keyword evidence="3" id="KW-1185">Reference proteome</keyword>
<proteinExistence type="predicted"/>
<protein>
    <submittedName>
        <fullName evidence="2">dTDP-4-oxo-6-deoxy-D-allose reductase</fullName>
        <ecNumber evidence="2">1.1.1.364</ecNumber>
    </submittedName>
</protein>
<accession>A0A238J5I0</accession>
<sequence length="290" mass="31241">MKVLVLGATGLIGTAVTKELLQAGHEVTGLCRSERSAIQLQCLGATPLLGDLRDPDPWAGVVEEIDGIIQVAATFEKDMGPVDGRVLAALMQAAKKAGSRPRFIYTGGCWLYGETLHEIATEDNPFNPLPGFSWMVENGEWLAASSAFSTAIIHPAMVYHAGGGAFTRFMSNAHKNEPIEVWGDAGIRWPLVHRDDLASAYRLLLERPDLTGHFNASAQVGEKVGDIAAWFAGAPGIAIKAPEEAVAAYGKLAEGPMLDQQMSSAKLRNACNWEPRHIDFRKSGIPKSRP</sequence>
<dbReference type="OrthoDB" id="9787292at2"/>
<dbReference type="GO" id="GO:0005737">
    <property type="term" value="C:cytoplasm"/>
    <property type="evidence" value="ECO:0007669"/>
    <property type="project" value="TreeGrafter"/>
</dbReference>
<keyword evidence="2" id="KW-0560">Oxidoreductase</keyword>
<dbReference type="InterPro" id="IPR036291">
    <property type="entry name" value="NAD(P)-bd_dom_sf"/>
</dbReference>
<evidence type="ECO:0000313" key="3">
    <source>
        <dbReference type="Proteomes" id="UP000201838"/>
    </source>
</evidence>
<dbReference type="AlphaFoldDB" id="A0A238J5I0"/>
<organism evidence="2 3">
    <name type="scientific">Boseongicola aestuarii</name>
    <dbReference type="NCBI Taxonomy" id="1470561"/>
    <lineage>
        <taxon>Bacteria</taxon>
        <taxon>Pseudomonadati</taxon>
        <taxon>Pseudomonadota</taxon>
        <taxon>Alphaproteobacteria</taxon>
        <taxon>Rhodobacterales</taxon>
        <taxon>Paracoccaceae</taxon>
        <taxon>Boseongicola</taxon>
    </lineage>
</organism>
<dbReference type="Gene3D" id="3.40.50.720">
    <property type="entry name" value="NAD(P)-binding Rossmann-like Domain"/>
    <property type="match status" value="1"/>
</dbReference>
<reference evidence="2 3" key="1">
    <citation type="submission" date="2017-05" db="EMBL/GenBank/DDBJ databases">
        <authorList>
            <person name="Song R."/>
            <person name="Chenine A.L."/>
            <person name="Ruprecht R.M."/>
        </authorList>
    </citation>
    <scope>NUCLEOTIDE SEQUENCE [LARGE SCALE GENOMIC DNA]</scope>
    <source>
        <strain evidence="2 3">CECT 8489</strain>
    </source>
</reference>
<dbReference type="InterPro" id="IPR001509">
    <property type="entry name" value="Epimerase_deHydtase"/>
</dbReference>
<dbReference type="GO" id="GO:0004029">
    <property type="term" value="F:aldehyde dehydrogenase (NAD+) activity"/>
    <property type="evidence" value="ECO:0007669"/>
    <property type="project" value="TreeGrafter"/>
</dbReference>
<evidence type="ECO:0000313" key="2">
    <source>
        <dbReference type="EMBL" id="SMX25482.1"/>
    </source>
</evidence>
<name>A0A238J5I0_9RHOB</name>
<evidence type="ECO:0000259" key="1">
    <source>
        <dbReference type="Pfam" id="PF01370"/>
    </source>
</evidence>
<dbReference type="SUPFAM" id="SSF51735">
    <property type="entry name" value="NAD(P)-binding Rossmann-fold domains"/>
    <property type="match status" value="1"/>
</dbReference>
<gene>
    <name evidence="2" type="primary">gerKI</name>
    <name evidence="2" type="ORF">BOA8489_03625</name>
</gene>
<feature type="domain" description="NAD-dependent epimerase/dehydratase" evidence="1">
    <location>
        <begin position="3"/>
        <end position="214"/>
    </location>
</feature>
<dbReference type="Proteomes" id="UP000201838">
    <property type="component" value="Unassembled WGS sequence"/>
</dbReference>
<dbReference type="PANTHER" id="PTHR48079">
    <property type="entry name" value="PROTEIN YEEZ"/>
    <property type="match status" value="1"/>
</dbReference>